<keyword evidence="2" id="KW-1185">Reference proteome</keyword>
<reference evidence="2" key="1">
    <citation type="journal article" date="2022" name="Mol. Ecol. Resour.">
        <title>The genomes of chicory, endive, great burdock and yacon provide insights into Asteraceae palaeo-polyploidization history and plant inulin production.</title>
        <authorList>
            <person name="Fan W."/>
            <person name="Wang S."/>
            <person name="Wang H."/>
            <person name="Wang A."/>
            <person name="Jiang F."/>
            <person name="Liu H."/>
            <person name="Zhao H."/>
            <person name="Xu D."/>
            <person name="Zhang Y."/>
        </authorList>
    </citation>
    <scope>NUCLEOTIDE SEQUENCE [LARGE SCALE GENOMIC DNA]</scope>
    <source>
        <strain evidence="2">cv. Yunnan</strain>
    </source>
</reference>
<dbReference type="EMBL" id="CM042028">
    <property type="protein sequence ID" value="KAI3798005.1"/>
    <property type="molecule type" value="Genomic_DNA"/>
</dbReference>
<organism evidence="1 2">
    <name type="scientific">Smallanthus sonchifolius</name>
    <dbReference type="NCBI Taxonomy" id="185202"/>
    <lineage>
        <taxon>Eukaryota</taxon>
        <taxon>Viridiplantae</taxon>
        <taxon>Streptophyta</taxon>
        <taxon>Embryophyta</taxon>
        <taxon>Tracheophyta</taxon>
        <taxon>Spermatophyta</taxon>
        <taxon>Magnoliopsida</taxon>
        <taxon>eudicotyledons</taxon>
        <taxon>Gunneridae</taxon>
        <taxon>Pentapetalae</taxon>
        <taxon>asterids</taxon>
        <taxon>campanulids</taxon>
        <taxon>Asterales</taxon>
        <taxon>Asteraceae</taxon>
        <taxon>Asteroideae</taxon>
        <taxon>Heliantheae alliance</taxon>
        <taxon>Millerieae</taxon>
        <taxon>Smallanthus</taxon>
    </lineage>
</organism>
<name>A0ACB9HS94_9ASTR</name>
<sequence length="394" mass="44793">MWADGFCQDRVDSTTVPLIQVSDLMALHAKLGKCLGSFEVGNGGEFKALDWWKKLIIAPYAAIGMEYLHLKKSIHFDLKCENLLVGDFGRCVLIWHCNVEILTEEPYADMHCGAIIDDDQNDSISVPLFVSAVLSPTSSSAQFHWCSRAASFDSIEKLFSLLDNSTYLLTAFPFDINVFFDNPILVRNIILTSLHTDKEETINDEEEFYKGNVVFDAGLHESNVDEPSVFQFSKTASNCLNIAEMAGLTPGQEICIQNLEGTEYLMQVRKEKSRTYERYAVTGWADFMRSNGFCFKLFGGLFFELCYSDVNYDFTDPFKGDCEQYAAAYQCDERWKALVEDCWSHDRADMPTFTEITNKLQVMSMALPSKRHNNNAKDLMVYDGRMNRKVSHSL</sequence>
<accession>A0ACB9HS94</accession>
<protein>
    <submittedName>
        <fullName evidence="1">Uncharacterized protein</fullName>
    </submittedName>
</protein>
<gene>
    <name evidence="1" type="ORF">L1987_33271</name>
</gene>
<evidence type="ECO:0000313" key="2">
    <source>
        <dbReference type="Proteomes" id="UP001056120"/>
    </source>
</evidence>
<dbReference type="Proteomes" id="UP001056120">
    <property type="component" value="Linkage Group LG11"/>
</dbReference>
<evidence type="ECO:0000313" key="1">
    <source>
        <dbReference type="EMBL" id="KAI3798005.1"/>
    </source>
</evidence>
<comment type="caution">
    <text evidence="1">The sequence shown here is derived from an EMBL/GenBank/DDBJ whole genome shotgun (WGS) entry which is preliminary data.</text>
</comment>
<proteinExistence type="predicted"/>
<reference evidence="1 2" key="2">
    <citation type="journal article" date="2022" name="Mol. Ecol. Resour.">
        <title>The genomes of chicory, endive, great burdock and yacon provide insights into Asteraceae paleo-polyploidization history and plant inulin production.</title>
        <authorList>
            <person name="Fan W."/>
            <person name="Wang S."/>
            <person name="Wang H."/>
            <person name="Wang A."/>
            <person name="Jiang F."/>
            <person name="Liu H."/>
            <person name="Zhao H."/>
            <person name="Xu D."/>
            <person name="Zhang Y."/>
        </authorList>
    </citation>
    <scope>NUCLEOTIDE SEQUENCE [LARGE SCALE GENOMIC DNA]</scope>
    <source>
        <strain evidence="2">cv. Yunnan</strain>
        <tissue evidence="1">Leaves</tissue>
    </source>
</reference>